<accession>D2R3N9</accession>
<dbReference type="SUPFAM" id="SSF52317">
    <property type="entry name" value="Class I glutamine amidotransferase-like"/>
    <property type="match status" value="1"/>
</dbReference>
<dbReference type="InterPro" id="IPR029062">
    <property type="entry name" value="Class_I_gatase-like"/>
</dbReference>
<dbReference type="Gene3D" id="3.40.50.880">
    <property type="match status" value="1"/>
</dbReference>
<evidence type="ECO:0000256" key="1">
    <source>
        <dbReference type="SAM" id="Phobius"/>
    </source>
</evidence>
<dbReference type="CDD" id="cd03143">
    <property type="entry name" value="A4_beta-galactosidase_middle_domain"/>
    <property type="match status" value="1"/>
</dbReference>
<evidence type="ECO:0008006" key="4">
    <source>
        <dbReference type="Google" id="ProtNLM"/>
    </source>
</evidence>
<dbReference type="AlphaFoldDB" id="D2R3N9"/>
<dbReference type="Gene3D" id="2.60.40.10">
    <property type="entry name" value="Immunoglobulins"/>
    <property type="match status" value="1"/>
</dbReference>
<sequence precursor="true">MTRTLGWLLGLENTVAIDEIKPSLAAAWAQDGPFWVFLGAVALLIAAQVFYWKYQHRGSPALRVALATCRGLLLAVLLITLADPVLQLTVTSEQKPLLYVIVDGTDSMAIEDELTDADRQTIDAAVEAQNLTPEEKPKSRMAYIQALLKKRNANLLVELQKQGNFEIEAFLFDGNTTSQLKKLSLNPQGTSEIDPEFLAAQLSTTGKVTAVGSVMTELSQQFGSSRLAGVVILSDFANNSGPSPIGSADQSLAARLGVPVYAVGLGVTEAVDLAVDLQTDPKMKKAERSTVMVKLRQSGLTGQTVSVSVMARKLSGEASSEMAESIKVGDRTVTLTAGVETVELPFTPDESGRFEFTATVDPVEGELIDQNNRATRQVNIIDDYLRLMYVANEPTWEWRFIKEVFHRDKLVGMQGFRTFLGSSDPRVREANVLFLPTLTPKRSDFFASDVIFLDDMPRAAINDRFCEMLKEYVGNLGGGLVVIAGPRFGPRELHQTPLADMLPVIVDPSAELRTSPKYPEFRPQITPHAARYPFMQLGTSEAENLKAWDNLGELPWYQPVSALHGQAFALAEHPTDKCADGKTPQPLIAARQYGKGEVIYLGMNETWRLRKRYGEKYYRQFWSQLIYQLGMSHALGSDKRFVARLDQQQYRAEDKVTLTVEAYDENYEPLTDETLPLRGLEGELTIPAPSGDETRTINVPMLRDGVFEVRIPVLATGEYSLRVKDPVTGKFDEQRFEVTPLSAERRRAVRDEKIQNELARQTGGKSYDLTTVSNLPADLDGKPIVEKLTRNHSLWSTPLWLTLVVGLMLCEWLSRKMIKLT</sequence>
<protein>
    <recommendedName>
        <fullName evidence="4">VWFA domain-containing protein</fullName>
    </recommendedName>
</protein>
<name>D2R3N9_PIRSD</name>
<keyword evidence="1" id="KW-0812">Transmembrane</keyword>
<feature type="transmembrane region" description="Helical" evidence="1">
    <location>
        <begin position="64"/>
        <end position="82"/>
    </location>
</feature>
<dbReference type="InterPro" id="IPR013783">
    <property type="entry name" value="Ig-like_fold"/>
</dbReference>
<dbReference type="PANTHER" id="PTHR37947:SF1">
    <property type="entry name" value="BLL2462 PROTEIN"/>
    <property type="match status" value="1"/>
</dbReference>
<dbReference type="HOGENOM" id="CLU_013447_1_0_0"/>
<organism evidence="2 3">
    <name type="scientific">Pirellula staleyi (strain ATCC 27377 / DSM 6068 / ICPB 4128)</name>
    <name type="common">Pirella staleyi</name>
    <dbReference type="NCBI Taxonomy" id="530564"/>
    <lineage>
        <taxon>Bacteria</taxon>
        <taxon>Pseudomonadati</taxon>
        <taxon>Planctomycetota</taxon>
        <taxon>Planctomycetia</taxon>
        <taxon>Pirellulales</taxon>
        <taxon>Pirellulaceae</taxon>
        <taxon>Pirellula</taxon>
    </lineage>
</organism>
<dbReference type="Proteomes" id="UP000001887">
    <property type="component" value="Chromosome"/>
</dbReference>
<keyword evidence="1" id="KW-1133">Transmembrane helix</keyword>
<dbReference type="STRING" id="530564.Psta_2323"/>
<proteinExistence type="predicted"/>
<keyword evidence="1" id="KW-0472">Membrane</keyword>
<dbReference type="OrthoDB" id="252901at2"/>
<dbReference type="KEGG" id="psl:Psta_2323"/>
<dbReference type="eggNOG" id="COG5426">
    <property type="taxonomic scope" value="Bacteria"/>
</dbReference>
<gene>
    <name evidence="2" type="ordered locus">Psta_2323</name>
</gene>
<dbReference type="PANTHER" id="PTHR37947">
    <property type="entry name" value="BLL2462 PROTEIN"/>
    <property type="match status" value="1"/>
</dbReference>
<dbReference type="EMBL" id="CP001848">
    <property type="protein sequence ID" value="ADB16993.1"/>
    <property type="molecule type" value="Genomic_DNA"/>
</dbReference>
<keyword evidence="3" id="KW-1185">Reference proteome</keyword>
<reference evidence="2 3" key="1">
    <citation type="journal article" date="2009" name="Stand. Genomic Sci.">
        <title>Complete genome sequence of Pirellula staleyi type strain (ATCC 27377).</title>
        <authorList>
            <person name="Clum A."/>
            <person name="Tindall B.J."/>
            <person name="Sikorski J."/>
            <person name="Ivanova N."/>
            <person name="Mavrommatis K."/>
            <person name="Lucas S."/>
            <person name="Glavina del Rio T."/>
            <person name="Nolan M."/>
            <person name="Chen F."/>
            <person name="Tice H."/>
            <person name="Pitluck S."/>
            <person name="Cheng J.F."/>
            <person name="Chertkov O."/>
            <person name="Brettin T."/>
            <person name="Han C."/>
            <person name="Detter J.C."/>
            <person name="Kuske C."/>
            <person name="Bruce D."/>
            <person name="Goodwin L."/>
            <person name="Ovchinikova G."/>
            <person name="Pati A."/>
            <person name="Mikhailova N."/>
            <person name="Chen A."/>
            <person name="Palaniappan K."/>
            <person name="Land M."/>
            <person name="Hauser L."/>
            <person name="Chang Y.J."/>
            <person name="Jeffries C.D."/>
            <person name="Chain P."/>
            <person name="Rohde M."/>
            <person name="Goker M."/>
            <person name="Bristow J."/>
            <person name="Eisen J.A."/>
            <person name="Markowitz V."/>
            <person name="Hugenholtz P."/>
            <person name="Kyrpides N.C."/>
            <person name="Klenk H.P."/>
            <person name="Lapidus A."/>
        </authorList>
    </citation>
    <scope>NUCLEOTIDE SEQUENCE [LARGE SCALE GENOMIC DNA]</scope>
    <source>
        <strain evidence="3">ATCC 27377 / DSM 6068 / ICPB 4128</strain>
    </source>
</reference>
<feature type="transmembrane region" description="Helical" evidence="1">
    <location>
        <begin position="32"/>
        <end position="52"/>
    </location>
</feature>
<evidence type="ECO:0000313" key="3">
    <source>
        <dbReference type="Proteomes" id="UP000001887"/>
    </source>
</evidence>
<evidence type="ECO:0000313" key="2">
    <source>
        <dbReference type="EMBL" id="ADB16993.1"/>
    </source>
</evidence>